<organism evidence="1">
    <name type="scientific">Marseillevirus sp</name>
    <dbReference type="NCBI Taxonomy" id="2809551"/>
    <lineage>
        <taxon>Viruses</taxon>
        <taxon>Varidnaviria</taxon>
        <taxon>Bamfordvirae</taxon>
        <taxon>Nucleocytoviricota</taxon>
        <taxon>Megaviricetes</taxon>
        <taxon>Pimascovirales</taxon>
        <taxon>Pimascovirales incertae sedis</taxon>
        <taxon>Marseilleviridae</taxon>
        <taxon>Marseillevirus</taxon>
    </lineage>
</organism>
<gene>
    <name evidence="1" type="ORF">MarDSR_227</name>
</gene>
<sequence>MESFLDRGEVISFSLVGGAVIRPEDFVRTSTTTKEEGKKLSRKTVSFLPDGTKHGPYLKKVSIDFWLTKQEHNYKMGKLHGSFHSFASNGFSFQCSGVFEEGVPIGTFRICVENTWTFAKYEYTLSFERGLPVLFVNNFTNREYPISWKGNSLFLEGRKYTDISFSDQKCSSETVRFWDEIHKMNKGTTLFCEGWTYVTKTLQKCSQKVYGTDSKGKRVKILIPAFPQ</sequence>
<evidence type="ECO:0000313" key="1">
    <source>
        <dbReference type="EMBL" id="WNL50266.1"/>
    </source>
</evidence>
<name>A0AA96IYJ0_9VIRU</name>
<evidence type="ECO:0008006" key="2">
    <source>
        <dbReference type="Google" id="ProtNLM"/>
    </source>
</evidence>
<dbReference type="EMBL" id="OR343189">
    <property type="protein sequence ID" value="WNL50266.1"/>
    <property type="molecule type" value="Genomic_DNA"/>
</dbReference>
<protein>
    <recommendedName>
        <fullName evidence="2">MORN repeat-containing protein</fullName>
    </recommendedName>
</protein>
<reference evidence="1" key="1">
    <citation type="submission" date="2023-07" db="EMBL/GenBank/DDBJ databases">
        <authorList>
            <person name="Xia Y."/>
        </authorList>
    </citation>
    <scope>NUCLEOTIDE SEQUENCE</scope>
    <source>
        <strain evidence="1">E</strain>
    </source>
</reference>
<accession>A0AA96IYJ0</accession>
<proteinExistence type="predicted"/>